<dbReference type="GO" id="GO:0016853">
    <property type="term" value="F:isomerase activity"/>
    <property type="evidence" value="ECO:0007669"/>
    <property type="project" value="UniProtKB-KW"/>
</dbReference>
<accession>A0A7C0XBS2</accession>
<proteinExistence type="inferred from homology"/>
<keyword evidence="2" id="KW-0413">Isomerase</keyword>
<organism evidence="2">
    <name type="scientific">candidate division WOR-3 bacterium</name>
    <dbReference type="NCBI Taxonomy" id="2052148"/>
    <lineage>
        <taxon>Bacteria</taxon>
        <taxon>Bacteria division WOR-3</taxon>
    </lineage>
</organism>
<protein>
    <submittedName>
        <fullName evidence="2">Phosphorybosylanthranilate isomerase</fullName>
    </submittedName>
</protein>
<dbReference type="PANTHER" id="PTHR21381:SF3">
    <property type="entry name" value="SGC REGION PROTEIN SGCQ-RELATED"/>
    <property type="match status" value="1"/>
</dbReference>
<dbReference type="EMBL" id="DRBW01000248">
    <property type="protein sequence ID" value="HDM90885.1"/>
    <property type="molecule type" value="Genomic_DNA"/>
</dbReference>
<dbReference type="SUPFAM" id="SSF51366">
    <property type="entry name" value="Ribulose-phoshate binding barrel"/>
    <property type="match status" value="1"/>
</dbReference>
<sequence length="105" mass="11043">KHAISLGLSPREEAKNALSRGGADALIVTGEATGEETDPGLLTLIKDISGDSPVLVGSGITPDNIARYREADGFIVGSYIKVEGKAGNPVNIERAKRLRSAWETL</sequence>
<name>A0A7C0XBS2_UNCW3</name>
<evidence type="ECO:0000256" key="1">
    <source>
        <dbReference type="ARBA" id="ARBA00006007"/>
    </source>
</evidence>
<dbReference type="PANTHER" id="PTHR21381">
    <property type="entry name" value="ZGC:162297"/>
    <property type="match status" value="1"/>
</dbReference>
<dbReference type="InterPro" id="IPR011060">
    <property type="entry name" value="RibuloseP-bd_barrel"/>
</dbReference>
<dbReference type="InterPro" id="IPR005137">
    <property type="entry name" value="BtpA"/>
</dbReference>
<comment type="caution">
    <text evidence="2">The sequence shown here is derived from an EMBL/GenBank/DDBJ whole genome shotgun (WGS) entry which is preliminary data.</text>
</comment>
<feature type="non-terminal residue" evidence="2">
    <location>
        <position position="1"/>
    </location>
</feature>
<dbReference type="Pfam" id="PF03437">
    <property type="entry name" value="BtpA"/>
    <property type="match status" value="1"/>
</dbReference>
<evidence type="ECO:0000313" key="2">
    <source>
        <dbReference type="EMBL" id="HDM90885.1"/>
    </source>
</evidence>
<dbReference type="AlphaFoldDB" id="A0A7C0XBS2"/>
<reference evidence="2" key="1">
    <citation type="journal article" date="2020" name="mSystems">
        <title>Genome- and Community-Level Interaction Insights into Carbon Utilization and Element Cycling Functions of Hydrothermarchaeota in Hydrothermal Sediment.</title>
        <authorList>
            <person name="Zhou Z."/>
            <person name="Liu Y."/>
            <person name="Xu W."/>
            <person name="Pan J."/>
            <person name="Luo Z.H."/>
            <person name="Li M."/>
        </authorList>
    </citation>
    <scope>NUCLEOTIDE SEQUENCE [LARGE SCALE GENOMIC DNA]</scope>
    <source>
        <strain evidence="2">HyVt-237</strain>
    </source>
</reference>
<comment type="similarity">
    <text evidence="1">Belongs to the BtpA family.</text>
</comment>
<dbReference type="Proteomes" id="UP000885931">
    <property type="component" value="Unassembled WGS sequence"/>
</dbReference>
<gene>
    <name evidence="2" type="ORF">ENG67_06745</name>
</gene>